<proteinExistence type="predicted"/>
<evidence type="ECO:0000256" key="3">
    <source>
        <dbReference type="ARBA" id="ARBA00048488"/>
    </source>
</evidence>
<organism evidence="6 7">
    <name type="scientific">Pedobacter cryophilus</name>
    <dbReference type="NCBI Taxonomy" id="2571271"/>
    <lineage>
        <taxon>Bacteria</taxon>
        <taxon>Pseudomonadati</taxon>
        <taxon>Bacteroidota</taxon>
        <taxon>Sphingobacteriia</taxon>
        <taxon>Sphingobacteriales</taxon>
        <taxon>Sphingobacteriaceae</taxon>
        <taxon>Pedobacter</taxon>
    </lineage>
</organism>
<gene>
    <name evidence="6" type="primary">msrB</name>
    <name evidence="6" type="ORF">FA046_10840</name>
</gene>
<name>A0A4U1BZ02_9SPHI</name>
<feature type="chain" id="PRO_5020530441" description="peptide-methionine (R)-S-oxide reductase" evidence="4">
    <location>
        <begin position="18"/>
        <end position="168"/>
    </location>
</feature>
<evidence type="ECO:0000256" key="2">
    <source>
        <dbReference type="ARBA" id="ARBA00023002"/>
    </source>
</evidence>
<feature type="domain" description="MsrB" evidence="5">
    <location>
        <begin position="45"/>
        <end position="167"/>
    </location>
</feature>
<dbReference type="Pfam" id="PF01641">
    <property type="entry name" value="SelR"/>
    <property type="match status" value="1"/>
</dbReference>
<comment type="caution">
    <text evidence="6">The sequence shown here is derived from an EMBL/GenBank/DDBJ whole genome shotgun (WGS) entry which is preliminary data.</text>
</comment>
<dbReference type="EMBL" id="SWBP01000003">
    <property type="protein sequence ID" value="TKB97839.1"/>
    <property type="molecule type" value="Genomic_DNA"/>
</dbReference>
<dbReference type="EC" id="1.8.4.12" evidence="1"/>
<dbReference type="GO" id="GO:0006979">
    <property type="term" value="P:response to oxidative stress"/>
    <property type="evidence" value="ECO:0007669"/>
    <property type="project" value="InterPro"/>
</dbReference>
<dbReference type="GO" id="GO:0030091">
    <property type="term" value="P:protein repair"/>
    <property type="evidence" value="ECO:0007669"/>
    <property type="project" value="InterPro"/>
</dbReference>
<evidence type="ECO:0000313" key="7">
    <source>
        <dbReference type="Proteomes" id="UP000308181"/>
    </source>
</evidence>
<dbReference type="GO" id="GO:0033743">
    <property type="term" value="F:peptide-methionine (R)-S-oxide reductase activity"/>
    <property type="evidence" value="ECO:0007669"/>
    <property type="project" value="UniProtKB-EC"/>
</dbReference>
<evidence type="ECO:0000313" key="6">
    <source>
        <dbReference type="EMBL" id="TKB97839.1"/>
    </source>
</evidence>
<dbReference type="InterPro" id="IPR028427">
    <property type="entry name" value="Met_Sox_Rdtase_MsrB"/>
</dbReference>
<dbReference type="InterPro" id="IPR002579">
    <property type="entry name" value="Met_Sox_Rdtase_MsrB_dom"/>
</dbReference>
<protein>
    <recommendedName>
        <fullName evidence="1">peptide-methionine (R)-S-oxide reductase</fullName>
        <ecNumber evidence="1">1.8.4.12</ecNumber>
    </recommendedName>
</protein>
<dbReference type="RefSeq" id="WP_136826413.1">
    <property type="nucleotide sequence ID" value="NZ_SWBP01000003.1"/>
</dbReference>
<dbReference type="OrthoDB" id="4174719at2"/>
<dbReference type="InterPro" id="IPR011057">
    <property type="entry name" value="Mss4-like_sf"/>
</dbReference>
<dbReference type="NCBIfam" id="TIGR00357">
    <property type="entry name" value="peptide-methionine (R)-S-oxide reductase MsrB"/>
    <property type="match status" value="1"/>
</dbReference>
<evidence type="ECO:0000256" key="1">
    <source>
        <dbReference type="ARBA" id="ARBA00012499"/>
    </source>
</evidence>
<dbReference type="Proteomes" id="UP000308181">
    <property type="component" value="Unassembled WGS sequence"/>
</dbReference>
<dbReference type="PROSITE" id="PS51257">
    <property type="entry name" value="PROKAR_LIPOPROTEIN"/>
    <property type="match status" value="1"/>
</dbReference>
<feature type="signal peptide" evidence="4">
    <location>
        <begin position="1"/>
        <end position="17"/>
    </location>
</feature>
<sequence length="168" mass="18649">MKKIFILLAIFTVSTFAACSQTSKNGSTNQLVNARKEKFPITKSEEEWKKILSPVAFEVMVKEGTEPPFKNPYHNNHKKGIYVSAATGEPLFSSEDKFDSGTGWPSFTKPLNDKGVIWIKDTSYGMTRDEVVEAKTGLHLGHVFNDGPAPTGLRYCINSAALKFIESK</sequence>
<dbReference type="Gene3D" id="2.170.150.20">
    <property type="entry name" value="Peptide methionine sulfoxide reductase"/>
    <property type="match status" value="1"/>
</dbReference>
<evidence type="ECO:0000259" key="5">
    <source>
        <dbReference type="PROSITE" id="PS51790"/>
    </source>
</evidence>
<dbReference type="SUPFAM" id="SSF51316">
    <property type="entry name" value="Mss4-like"/>
    <property type="match status" value="1"/>
</dbReference>
<reference evidence="6 7" key="1">
    <citation type="submission" date="2019-04" db="EMBL/GenBank/DDBJ databases">
        <title>Pedobacter sp. AR-3-17 sp. nov., isolated from Arctic soil.</title>
        <authorList>
            <person name="Dahal R.H."/>
            <person name="Kim D.-U."/>
        </authorList>
    </citation>
    <scope>NUCLEOTIDE SEQUENCE [LARGE SCALE GENOMIC DNA]</scope>
    <source>
        <strain evidence="6 7">AR-3-17</strain>
    </source>
</reference>
<evidence type="ECO:0000256" key="4">
    <source>
        <dbReference type="SAM" id="SignalP"/>
    </source>
</evidence>
<dbReference type="PROSITE" id="PS51790">
    <property type="entry name" value="MSRB"/>
    <property type="match status" value="1"/>
</dbReference>
<dbReference type="AlphaFoldDB" id="A0A4U1BZ02"/>
<dbReference type="PANTHER" id="PTHR10173:SF52">
    <property type="entry name" value="METHIONINE-R-SULFOXIDE REDUCTASE B1"/>
    <property type="match status" value="1"/>
</dbReference>
<keyword evidence="4" id="KW-0732">Signal</keyword>
<accession>A0A4U1BZ02</accession>
<dbReference type="GO" id="GO:0005737">
    <property type="term" value="C:cytoplasm"/>
    <property type="evidence" value="ECO:0007669"/>
    <property type="project" value="TreeGrafter"/>
</dbReference>
<comment type="catalytic activity">
    <reaction evidence="3">
        <text>L-methionyl-[protein] + [thioredoxin]-disulfide + H2O = L-methionyl-(R)-S-oxide-[protein] + [thioredoxin]-dithiol</text>
        <dbReference type="Rhea" id="RHEA:24164"/>
        <dbReference type="Rhea" id="RHEA-COMP:10698"/>
        <dbReference type="Rhea" id="RHEA-COMP:10700"/>
        <dbReference type="Rhea" id="RHEA-COMP:12313"/>
        <dbReference type="Rhea" id="RHEA-COMP:12314"/>
        <dbReference type="ChEBI" id="CHEBI:15377"/>
        <dbReference type="ChEBI" id="CHEBI:16044"/>
        <dbReference type="ChEBI" id="CHEBI:29950"/>
        <dbReference type="ChEBI" id="CHEBI:45764"/>
        <dbReference type="ChEBI" id="CHEBI:50058"/>
        <dbReference type="EC" id="1.8.4.12"/>
    </reaction>
</comment>
<dbReference type="PANTHER" id="PTHR10173">
    <property type="entry name" value="METHIONINE SULFOXIDE REDUCTASE"/>
    <property type="match status" value="1"/>
</dbReference>
<keyword evidence="7" id="KW-1185">Reference proteome</keyword>
<keyword evidence="2 6" id="KW-0560">Oxidoreductase</keyword>